<evidence type="ECO:0000313" key="4">
    <source>
        <dbReference type="EMBL" id="MDN3572399.1"/>
    </source>
</evidence>
<dbReference type="Pfam" id="PF00589">
    <property type="entry name" value="Phage_integrase"/>
    <property type="match status" value="1"/>
</dbReference>
<sequence length="386" mass="44452">MAFYQNGRWYTDFKHGLHRETKPTDITANTPTAKARAKKIQAERKALFKAQAAEVEKLNVRNKRGKIVDQPICDAFSAYWENHAQHAKGAKNIFRELAYAEAFFGPEMLISHIDAEALIRLREKRRRDASKRTKIPTPISNRAVNITCEAVKFAMAWLRKNGRTVCEIDWSVVLLQVEDRVTEFKPSHEAAVLNEFRPDYLPCLLFMLECGPRKAQAVGLRWTDIDWKAGSITLKKQKKRGSRRSPKPHLIPISKEVEALLLAQIAPETGDPYHSEFVWTYVAERTRTEVKSGRKIVAGERYPITYEGLSSYWVRFKAKHGFRDVRIHDLRHAAGTRIYRQSKNPLATRDLLGHSDLSMTERYMHPTQDDLREAMNRRTTKAAEPA</sequence>
<proteinExistence type="predicted"/>
<protein>
    <submittedName>
        <fullName evidence="4">Site-specific integrase</fullName>
    </submittedName>
</protein>
<evidence type="ECO:0000256" key="1">
    <source>
        <dbReference type="ARBA" id="ARBA00022908"/>
    </source>
</evidence>
<dbReference type="PANTHER" id="PTHR30349:SF64">
    <property type="entry name" value="PROPHAGE INTEGRASE INTD-RELATED"/>
    <property type="match status" value="1"/>
</dbReference>
<comment type="caution">
    <text evidence="4">The sequence shown here is derived from an EMBL/GenBank/DDBJ whole genome shotgun (WGS) entry which is preliminary data.</text>
</comment>
<reference evidence="5" key="1">
    <citation type="journal article" date="2019" name="Int. J. Syst. Evol. Microbiol.">
        <title>The Global Catalogue of Microorganisms (GCM) 10K type strain sequencing project: providing services to taxonomists for standard genome sequencing and annotation.</title>
        <authorList>
            <consortium name="The Broad Institute Genomics Platform"/>
            <consortium name="The Broad Institute Genome Sequencing Center for Infectious Disease"/>
            <person name="Wu L."/>
            <person name="Ma J."/>
        </authorList>
    </citation>
    <scope>NUCLEOTIDE SEQUENCE [LARGE SCALE GENOMIC DNA]</scope>
    <source>
        <strain evidence="5">CECT 7806</strain>
    </source>
</reference>
<dbReference type="InterPro" id="IPR002104">
    <property type="entry name" value="Integrase_catalytic"/>
</dbReference>
<keyword evidence="5" id="KW-1185">Reference proteome</keyword>
<dbReference type="InterPro" id="IPR011010">
    <property type="entry name" value="DNA_brk_join_enz"/>
</dbReference>
<dbReference type="Gene3D" id="1.10.443.10">
    <property type="entry name" value="Intergrase catalytic core"/>
    <property type="match status" value="1"/>
</dbReference>
<dbReference type="RefSeq" id="WP_238285038.1">
    <property type="nucleotide sequence ID" value="NZ_BPQS01000002.1"/>
</dbReference>
<name>A0ABT8AST2_9HYPH</name>
<dbReference type="SUPFAM" id="SSF56349">
    <property type="entry name" value="DNA breaking-rejoining enzymes"/>
    <property type="match status" value="1"/>
</dbReference>
<dbReference type="InterPro" id="IPR050090">
    <property type="entry name" value="Tyrosine_recombinase_XerCD"/>
</dbReference>
<dbReference type="InterPro" id="IPR013762">
    <property type="entry name" value="Integrase-like_cat_sf"/>
</dbReference>
<evidence type="ECO:0000313" key="5">
    <source>
        <dbReference type="Proteomes" id="UP001244297"/>
    </source>
</evidence>
<dbReference type="CDD" id="cd00796">
    <property type="entry name" value="INT_Rci_Hp1_C"/>
    <property type="match status" value="1"/>
</dbReference>
<organism evidence="4 5">
    <name type="scientific">Methylobacterium longum</name>
    <dbReference type="NCBI Taxonomy" id="767694"/>
    <lineage>
        <taxon>Bacteria</taxon>
        <taxon>Pseudomonadati</taxon>
        <taxon>Pseudomonadota</taxon>
        <taxon>Alphaproteobacteria</taxon>
        <taxon>Hyphomicrobiales</taxon>
        <taxon>Methylobacteriaceae</taxon>
        <taxon>Methylobacterium</taxon>
    </lineage>
</organism>
<accession>A0ABT8AST2</accession>
<evidence type="ECO:0000259" key="3">
    <source>
        <dbReference type="PROSITE" id="PS51898"/>
    </source>
</evidence>
<dbReference type="PROSITE" id="PS51898">
    <property type="entry name" value="TYR_RECOMBINASE"/>
    <property type="match status" value="1"/>
</dbReference>
<dbReference type="PANTHER" id="PTHR30349">
    <property type="entry name" value="PHAGE INTEGRASE-RELATED"/>
    <property type="match status" value="1"/>
</dbReference>
<keyword evidence="1" id="KW-0229">DNA integration</keyword>
<keyword evidence="2" id="KW-0233">DNA recombination</keyword>
<dbReference type="Proteomes" id="UP001244297">
    <property type="component" value="Unassembled WGS sequence"/>
</dbReference>
<evidence type="ECO:0000256" key="2">
    <source>
        <dbReference type="ARBA" id="ARBA00023172"/>
    </source>
</evidence>
<dbReference type="EMBL" id="JAUFPT010000058">
    <property type="protein sequence ID" value="MDN3572399.1"/>
    <property type="molecule type" value="Genomic_DNA"/>
</dbReference>
<feature type="domain" description="Tyr recombinase" evidence="3">
    <location>
        <begin position="180"/>
        <end position="376"/>
    </location>
</feature>
<gene>
    <name evidence="4" type="ORF">QWZ18_17430</name>
</gene>